<feature type="transmembrane region" description="Helical" evidence="1">
    <location>
        <begin position="146"/>
        <end position="168"/>
    </location>
</feature>
<feature type="transmembrane region" description="Helical" evidence="1">
    <location>
        <begin position="65"/>
        <end position="85"/>
    </location>
</feature>
<keyword evidence="1" id="KW-0472">Membrane</keyword>
<proteinExistence type="predicted"/>
<dbReference type="AlphaFoldDB" id="A0A1H4ACA7"/>
<evidence type="ECO:0000313" key="3">
    <source>
        <dbReference type="Proteomes" id="UP000199041"/>
    </source>
</evidence>
<dbReference type="RefSeq" id="WP_091398890.1">
    <property type="nucleotide sequence ID" value="NZ_FNQY01000014.1"/>
</dbReference>
<feature type="transmembrane region" description="Helical" evidence="1">
    <location>
        <begin position="123"/>
        <end position="140"/>
    </location>
</feature>
<organism evidence="2 3">
    <name type="scientific">Arachidicoccus rhizosphaerae</name>
    <dbReference type="NCBI Taxonomy" id="551991"/>
    <lineage>
        <taxon>Bacteria</taxon>
        <taxon>Pseudomonadati</taxon>
        <taxon>Bacteroidota</taxon>
        <taxon>Chitinophagia</taxon>
        <taxon>Chitinophagales</taxon>
        <taxon>Chitinophagaceae</taxon>
        <taxon>Arachidicoccus</taxon>
    </lineage>
</organism>
<dbReference type="STRING" id="551991.SAMN05192529_11436"/>
<dbReference type="OrthoDB" id="795301at2"/>
<gene>
    <name evidence="2" type="ORF">SAMN05192529_11436</name>
</gene>
<protein>
    <submittedName>
        <fullName evidence="2">Uncharacterized protein</fullName>
    </submittedName>
</protein>
<feature type="transmembrane region" description="Helical" evidence="1">
    <location>
        <begin position="40"/>
        <end position="59"/>
    </location>
</feature>
<evidence type="ECO:0000256" key="1">
    <source>
        <dbReference type="SAM" id="Phobius"/>
    </source>
</evidence>
<keyword evidence="1" id="KW-1133">Transmembrane helix</keyword>
<sequence length="199" mass="23528">MNYDNIDLSTIWKQQKGCPPDIEELLSKIKQYKKSSLRKLIITNILLAATLGFIVYIWHKYQYQFISTKIGICLIIIAIVMFILASKKLIPIFNNIDNTKSNVDYVKSLSLIKVKQKILQNKVSRLYFILLFSGVCLYMYEFSLKMTIGWAIFSYLITFIWIGFNWFYVRPKTIKKEQASLEELIRIYRSINHQLTEKE</sequence>
<dbReference type="Proteomes" id="UP000199041">
    <property type="component" value="Unassembled WGS sequence"/>
</dbReference>
<evidence type="ECO:0000313" key="2">
    <source>
        <dbReference type="EMBL" id="SEA33635.1"/>
    </source>
</evidence>
<accession>A0A1H4ACA7</accession>
<keyword evidence="1" id="KW-0812">Transmembrane</keyword>
<keyword evidence="3" id="KW-1185">Reference proteome</keyword>
<name>A0A1H4ACA7_9BACT</name>
<reference evidence="2 3" key="1">
    <citation type="submission" date="2016-10" db="EMBL/GenBank/DDBJ databases">
        <authorList>
            <person name="de Groot N.N."/>
        </authorList>
    </citation>
    <scope>NUCLEOTIDE SEQUENCE [LARGE SCALE GENOMIC DNA]</scope>
    <source>
        <strain evidence="2 3">Vu-144</strain>
    </source>
</reference>
<dbReference type="EMBL" id="FNQY01000014">
    <property type="protein sequence ID" value="SEA33635.1"/>
    <property type="molecule type" value="Genomic_DNA"/>
</dbReference>